<feature type="compositionally biased region" description="Pro residues" evidence="1">
    <location>
        <begin position="477"/>
        <end position="486"/>
    </location>
</feature>
<name>A0A4P9YZ07_9FUNG</name>
<feature type="compositionally biased region" description="Basic and acidic residues" evidence="1">
    <location>
        <begin position="225"/>
        <end position="260"/>
    </location>
</feature>
<feature type="region of interest" description="Disordered" evidence="1">
    <location>
        <begin position="436"/>
        <end position="493"/>
    </location>
</feature>
<protein>
    <submittedName>
        <fullName evidence="2">Uncharacterized protein</fullName>
    </submittedName>
</protein>
<evidence type="ECO:0000313" key="2">
    <source>
        <dbReference type="EMBL" id="RKP24812.1"/>
    </source>
</evidence>
<evidence type="ECO:0000313" key="3">
    <source>
        <dbReference type="Proteomes" id="UP000278143"/>
    </source>
</evidence>
<evidence type="ECO:0000256" key="1">
    <source>
        <dbReference type="SAM" id="MobiDB-lite"/>
    </source>
</evidence>
<dbReference type="EMBL" id="KZ990025">
    <property type="protein sequence ID" value="RKP24812.1"/>
    <property type="molecule type" value="Genomic_DNA"/>
</dbReference>
<reference evidence="3" key="1">
    <citation type="journal article" date="2018" name="Nat. Microbiol.">
        <title>Leveraging single-cell genomics to expand the fungal tree of life.</title>
        <authorList>
            <person name="Ahrendt S.R."/>
            <person name="Quandt C.A."/>
            <person name="Ciobanu D."/>
            <person name="Clum A."/>
            <person name="Salamov A."/>
            <person name="Andreopoulos B."/>
            <person name="Cheng J.F."/>
            <person name="Woyke T."/>
            <person name="Pelin A."/>
            <person name="Henrissat B."/>
            <person name="Reynolds N.K."/>
            <person name="Benny G.L."/>
            <person name="Smith M.E."/>
            <person name="James T.Y."/>
            <person name="Grigoriev I.V."/>
        </authorList>
    </citation>
    <scope>NUCLEOTIDE SEQUENCE [LARGE SCALE GENOMIC DNA]</scope>
    <source>
        <strain evidence="3">Benny S71-1</strain>
    </source>
</reference>
<sequence length="829" mass="91422">MSDRSGSYERTPDFEDGGPTAVATEFRVNLTSSSASSSHKNGYGASHNNYGKRTASWIDDGAADGSSSGRKDRPRHRDASMSGERNGKRYDDRRQLEHAVGVQLIYTTLMVEYVKSNGEPVTVSVLAEAMAKAQMLGFLNKLTNRVSGAIGQLQVARWISPDEKSDIGRVIEQKVRHSSEFFRMMDDVIVKFNHTDTRFASLLKDAYAEARRLVKTGNYARYWQGDKEGTESRSSETSRRSGQHDRDSSTHRGRYAHDDAYTSGASSQSQSQSQSARSGSPSGKKKASAWGEPLAVNKDTWSVWGEPQPEAAHSNWDTPSTDSHSGQSMRRADSPIHLRVGGILGIGEQEQRYRVRDAQPYAQSPHVAPHAMSSAISVSSNSPQGSPRLAVRHPSTIEIRDEDMTMVSSPRQLPMGMPPTPTATAVATPMMTMPPEGTTVSVLSTSSTPSSPHPPSVQAPLQTSPQLSTTMGQPSLAAPPPPPHSMPPAMMMPHGPFGSPGMGRGMPAMAPPFMGHSGAPPPQHYANAMPMPPHQSRPPPPPPPPNPILPHAASAVPMGALDETTLASAYLTELEQQHLAFLIHKIPIHEKDMNITIAGDYELGPIPWTAVHSYSTRTVQIEKGLDNYLVSCHKLYNIHSYYYEKEMRFYDGYVRLDNYLKRKITFKWVQPFPFLMSRLIADVAFLNSLGITYGKVAEVDTYVSIGEDGSKPQIKLIGFGESNIYSVEERRAAPTTSGGYVRFCQHDAKSVGEMILRVITRMKRPKKQIVDKDKVDGRQLRRYNKRLEELEKLANSLKGKKLPTLQDAEQKSMFRKIAAPPVLRINTRV</sequence>
<feature type="compositionally biased region" description="Polar residues" evidence="1">
    <location>
        <begin position="459"/>
        <end position="470"/>
    </location>
</feature>
<feature type="compositionally biased region" description="Polar residues" evidence="1">
    <location>
        <begin position="29"/>
        <end position="51"/>
    </location>
</feature>
<feature type="compositionally biased region" description="Basic and acidic residues" evidence="1">
    <location>
        <begin position="69"/>
        <end position="93"/>
    </location>
</feature>
<proteinExistence type="predicted"/>
<organism evidence="2 3">
    <name type="scientific">Syncephalis pseudoplumigaleata</name>
    <dbReference type="NCBI Taxonomy" id="1712513"/>
    <lineage>
        <taxon>Eukaryota</taxon>
        <taxon>Fungi</taxon>
        <taxon>Fungi incertae sedis</taxon>
        <taxon>Zoopagomycota</taxon>
        <taxon>Zoopagomycotina</taxon>
        <taxon>Zoopagomycetes</taxon>
        <taxon>Zoopagales</taxon>
        <taxon>Piptocephalidaceae</taxon>
        <taxon>Syncephalis</taxon>
    </lineage>
</organism>
<feature type="compositionally biased region" description="Polar residues" evidence="1">
    <location>
        <begin position="315"/>
        <end position="328"/>
    </location>
</feature>
<feature type="compositionally biased region" description="Low complexity" evidence="1">
    <location>
        <begin position="263"/>
        <end position="282"/>
    </location>
</feature>
<feature type="compositionally biased region" description="Basic and acidic residues" evidence="1">
    <location>
        <begin position="1"/>
        <end position="13"/>
    </location>
</feature>
<feature type="region of interest" description="Disordered" evidence="1">
    <location>
        <begin position="517"/>
        <end position="547"/>
    </location>
</feature>
<feature type="compositionally biased region" description="Pro residues" evidence="1">
    <location>
        <begin position="530"/>
        <end position="547"/>
    </location>
</feature>
<dbReference type="AlphaFoldDB" id="A0A4P9YZ07"/>
<dbReference type="Proteomes" id="UP000278143">
    <property type="component" value="Unassembled WGS sequence"/>
</dbReference>
<accession>A0A4P9YZ07</accession>
<feature type="region of interest" description="Disordered" evidence="1">
    <location>
        <begin position="1"/>
        <end position="93"/>
    </location>
</feature>
<feature type="region of interest" description="Disordered" evidence="1">
    <location>
        <begin position="305"/>
        <end position="331"/>
    </location>
</feature>
<dbReference type="OrthoDB" id="10636678at2759"/>
<feature type="region of interest" description="Disordered" evidence="1">
    <location>
        <begin position="225"/>
        <end position="292"/>
    </location>
</feature>
<gene>
    <name evidence="2" type="ORF">SYNPS1DRAFT_23138</name>
</gene>
<feature type="compositionally biased region" description="Low complexity" evidence="1">
    <location>
        <begin position="436"/>
        <end position="450"/>
    </location>
</feature>
<keyword evidence="3" id="KW-1185">Reference proteome</keyword>